<reference evidence="2 3" key="1">
    <citation type="submission" date="2022-04" db="EMBL/GenBank/DDBJ databases">
        <title>Genome diversity in the genus Frankia.</title>
        <authorList>
            <person name="Carlos-Shanley C."/>
            <person name="Hahn D."/>
        </authorList>
    </citation>
    <scope>NUCLEOTIDE SEQUENCE [LARGE SCALE GENOMIC DNA]</scope>
    <source>
        <strain evidence="2 3">Ag45/Mut15</strain>
    </source>
</reference>
<accession>A0ABT0JYJ1</accession>
<dbReference type="Proteomes" id="UP001201873">
    <property type="component" value="Unassembled WGS sequence"/>
</dbReference>
<comment type="caution">
    <text evidence="2">The sequence shown here is derived from an EMBL/GenBank/DDBJ whole genome shotgun (WGS) entry which is preliminary data.</text>
</comment>
<name>A0ABT0JYJ1_9ACTN</name>
<gene>
    <name evidence="2" type="ORF">MXD59_12605</name>
</gene>
<protein>
    <submittedName>
        <fullName evidence="2">MarR family transcriptional regulator</fullName>
    </submittedName>
</protein>
<feature type="region of interest" description="Disordered" evidence="1">
    <location>
        <begin position="65"/>
        <end position="84"/>
    </location>
</feature>
<keyword evidence="3" id="KW-1185">Reference proteome</keyword>
<organism evidence="2 3">
    <name type="scientific">Frankia umida</name>
    <dbReference type="NCBI Taxonomy" id="573489"/>
    <lineage>
        <taxon>Bacteria</taxon>
        <taxon>Bacillati</taxon>
        <taxon>Actinomycetota</taxon>
        <taxon>Actinomycetes</taxon>
        <taxon>Frankiales</taxon>
        <taxon>Frankiaceae</taxon>
        <taxon>Frankia</taxon>
    </lineage>
</organism>
<dbReference type="EMBL" id="JALKFT010000010">
    <property type="protein sequence ID" value="MCK9876608.1"/>
    <property type="molecule type" value="Genomic_DNA"/>
</dbReference>
<dbReference type="RefSeq" id="WP_248824838.1">
    <property type="nucleotide sequence ID" value="NZ_JALKFT010000010.1"/>
</dbReference>
<evidence type="ECO:0000313" key="2">
    <source>
        <dbReference type="EMBL" id="MCK9876608.1"/>
    </source>
</evidence>
<proteinExistence type="predicted"/>
<evidence type="ECO:0000256" key="1">
    <source>
        <dbReference type="SAM" id="MobiDB-lite"/>
    </source>
</evidence>
<sequence length="84" mass="9612">MADNPDDLLSYTEIVTLTEQRGTPIKRNSLRALRATGRMPDPDDLTFPDRPRWRRDTIVTWLDTRPGKGARTDLRSNPPVPPSR</sequence>
<evidence type="ECO:0000313" key="3">
    <source>
        <dbReference type="Proteomes" id="UP001201873"/>
    </source>
</evidence>